<gene>
    <name evidence="1" type="ORF">WJ68_25275</name>
</gene>
<comment type="caution">
    <text evidence="1">The sequence shown here is derived from an EMBL/GenBank/DDBJ whole genome shotgun (WGS) entry which is preliminary data.</text>
</comment>
<organism evidence="1 2">
    <name type="scientific">Burkholderia ubonensis</name>
    <dbReference type="NCBI Taxonomy" id="101571"/>
    <lineage>
        <taxon>Bacteria</taxon>
        <taxon>Pseudomonadati</taxon>
        <taxon>Pseudomonadota</taxon>
        <taxon>Betaproteobacteria</taxon>
        <taxon>Burkholderiales</taxon>
        <taxon>Burkholderiaceae</taxon>
        <taxon>Burkholderia</taxon>
        <taxon>Burkholderia cepacia complex</taxon>
    </lineage>
</organism>
<evidence type="ECO:0000313" key="2">
    <source>
        <dbReference type="Proteomes" id="UP000057910"/>
    </source>
</evidence>
<accession>A0ABD4DV86</accession>
<reference evidence="1 2" key="1">
    <citation type="submission" date="2015-11" db="EMBL/GenBank/DDBJ databases">
        <title>Expanding the genomic diversity of Burkholderia species for the development of highly accurate diagnostics.</title>
        <authorList>
            <person name="Sahl J."/>
            <person name="Keim P."/>
            <person name="Wagner D."/>
        </authorList>
    </citation>
    <scope>NUCLEOTIDE SEQUENCE [LARGE SCALE GENOMIC DNA]</scope>
    <source>
        <strain evidence="1 2">MSMB1585WGS</strain>
    </source>
</reference>
<dbReference type="AlphaFoldDB" id="A0ABD4DV86"/>
<evidence type="ECO:0000313" key="1">
    <source>
        <dbReference type="EMBL" id="KVN76764.1"/>
    </source>
</evidence>
<sequence>MLRRRNGFMRLRTGRLSFLFGTRSAISDIERRLTLEQKDVSQPYLLLEDRTHVFMEDGKMLFFLRAWTWEPLGTVEGTSFSILLPA</sequence>
<protein>
    <submittedName>
        <fullName evidence="1">Uncharacterized protein</fullName>
    </submittedName>
</protein>
<proteinExistence type="predicted"/>
<name>A0ABD4DV86_9BURK</name>
<dbReference type="Proteomes" id="UP000057910">
    <property type="component" value="Unassembled WGS sequence"/>
</dbReference>
<dbReference type="EMBL" id="LPAD01000100">
    <property type="protein sequence ID" value="KVN76764.1"/>
    <property type="molecule type" value="Genomic_DNA"/>
</dbReference>